<dbReference type="EMBL" id="LWDF02000239">
    <property type="protein sequence ID" value="KAE8251603.1"/>
    <property type="molecule type" value="Genomic_DNA"/>
</dbReference>
<dbReference type="AlphaFoldDB" id="A0A177T3C0"/>
<protein>
    <submittedName>
        <fullName evidence="1">Uncharacterized protein</fullName>
    </submittedName>
</protein>
<evidence type="ECO:0000313" key="2">
    <source>
        <dbReference type="Proteomes" id="UP000077521"/>
    </source>
</evidence>
<organism evidence="1 2">
    <name type="scientific">Tilletia indica</name>
    <dbReference type="NCBI Taxonomy" id="43049"/>
    <lineage>
        <taxon>Eukaryota</taxon>
        <taxon>Fungi</taxon>
        <taxon>Dikarya</taxon>
        <taxon>Basidiomycota</taxon>
        <taxon>Ustilaginomycotina</taxon>
        <taxon>Exobasidiomycetes</taxon>
        <taxon>Tilletiales</taxon>
        <taxon>Tilletiaceae</taxon>
        <taxon>Tilletia</taxon>
    </lineage>
</organism>
<reference evidence="1" key="1">
    <citation type="submission" date="2016-04" db="EMBL/GenBank/DDBJ databases">
        <authorList>
            <person name="Nguyen H.D."/>
            <person name="Samba Siva P."/>
            <person name="Cullis J."/>
            <person name="Levesque C.A."/>
            <person name="Hambleton S."/>
        </authorList>
    </citation>
    <scope>NUCLEOTIDE SEQUENCE</scope>
    <source>
        <strain evidence="1">DAOMC 236416</strain>
    </source>
</reference>
<reference evidence="1" key="2">
    <citation type="journal article" date="2019" name="IMA Fungus">
        <title>Genome sequencing and comparison of five Tilletia species to identify candidate genes for the detection of regulated species infecting wheat.</title>
        <authorList>
            <person name="Nguyen H.D.T."/>
            <person name="Sultana T."/>
            <person name="Kesanakurti P."/>
            <person name="Hambleton S."/>
        </authorList>
    </citation>
    <scope>NUCLEOTIDE SEQUENCE</scope>
    <source>
        <strain evidence="1">DAOMC 236416</strain>
    </source>
</reference>
<accession>A0A177T3C0</accession>
<keyword evidence="2" id="KW-1185">Reference proteome</keyword>
<evidence type="ECO:0000313" key="1">
    <source>
        <dbReference type="EMBL" id="KAE8251603.1"/>
    </source>
</evidence>
<name>A0A177T3C0_9BASI</name>
<sequence length="635" mass="70802">MSSLGDSQLLMPHGSDDGRGDEDYWTADGGGGVEADGESVTSDPDIPAKIPSLGRPDDSEIAMLDTSEPIKQRLRDLAAMFDTSSEPLQDGVNYALDILQMATEGKFINQGKETYVKRALVFFKHIAEMEKASSRRNVPGTASSTILPVVSHELGEFRWFLDFDGAHSLVKRITNRKAVRSQYFRSLKSLRSIISCTEKYLGLGKVGKLHRASLEPLLQTGPWPAWMITLRPIWLGIEGILDDAIEEASAHVEESMEDENTFPKIPEALHLGFFLRTLQSSQTPQDTRKRKRNEGQDHEASAQPTPAPLHEQNPAFTTVKELSFFCLAFENVEIVRQWKQRAYARFHLTHDVWHSLSNDSRVSFSYLVGLLTIFAVVMYQLRVYYCAEYFCGLVVAAMREAYESSPSDSGRIRLSSALGAYTIVALEARREVLAVRAVEEAIEVLNPLCVNDSSKQTMLMAALKIMHSFALSDAGKEDSDAQTQLWSFYRSARVASEAVDLARSTVEMDPADLESKNMLAYAFKVKANSCRLLSHSYRDLQVRHAKCRNGVKTTCTWMDISGHLISLADKHIDARYELEKVAGKTLGDLDVAAAVLEECIEVYRELAKKATVLFEPILAETINSASEFRAGCHPL</sequence>
<comment type="caution">
    <text evidence="1">The sequence shown here is derived from an EMBL/GenBank/DDBJ whole genome shotgun (WGS) entry which is preliminary data.</text>
</comment>
<proteinExistence type="predicted"/>
<gene>
    <name evidence="1" type="ORF">A4X13_0g3921</name>
</gene>
<dbReference type="Proteomes" id="UP000077521">
    <property type="component" value="Unassembled WGS sequence"/>
</dbReference>